<dbReference type="EMBL" id="JACHVB010000060">
    <property type="protein sequence ID" value="MBC2596011.1"/>
    <property type="molecule type" value="Genomic_DNA"/>
</dbReference>
<dbReference type="Proteomes" id="UP000546464">
    <property type="component" value="Unassembled WGS sequence"/>
</dbReference>
<evidence type="ECO:0000313" key="3">
    <source>
        <dbReference type="Proteomes" id="UP000546464"/>
    </source>
</evidence>
<sequence length="266" mass="29073">MSPSSCFARPALLVFLAGLLGTLAAHAEEPEQISVEFRTLGWGLQDSNLVAGSNDSRFSILNSQVSGPYRYVGQPTMYIYRGSALPPKDDMLDQGLESAEADAPTATPPGTPLPPPKPIARIPNLKNRQKLLIFFLPNTDRSNGQAYKILTFDDSGVDRKEPGIEFYNFSGQQLALKILDDVHSVANGRVTYIKVKREVSKSVIAVAVTTPKPEMVYVSRFRLKQDQRMMFLAIPDSSGSNGGVKIVSMLQSLEPSYSGPQDLPIN</sequence>
<name>A0A842HLK9_9BACT</name>
<feature type="signal peptide" evidence="1">
    <location>
        <begin position="1"/>
        <end position="27"/>
    </location>
</feature>
<keyword evidence="1" id="KW-0732">Signal</keyword>
<comment type="caution">
    <text evidence="2">The sequence shown here is derived from an EMBL/GenBank/DDBJ whole genome shotgun (WGS) entry which is preliminary data.</text>
</comment>
<dbReference type="AlphaFoldDB" id="A0A842HLK9"/>
<protein>
    <submittedName>
        <fullName evidence="2">Uncharacterized protein</fullName>
    </submittedName>
</protein>
<dbReference type="RefSeq" id="WP_185676930.1">
    <property type="nucleotide sequence ID" value="NZ_JACHVB010000060.1"/>
</dbReference>
<reference evidence="2 3" key="1">
    <citation type="submission" date="2020-07" db="EMBL/GenBank/DDBJ databases">
        <authorList>
            <person name="Feng X."/>
        </authorList>
    </citation>
    <scope>NUCLEOTIDE SEQUENCE [LARGE SCALE GENOMIC DNA]</scope>
    <source>
        <strain evidence="2 3">JCM31066</strain>
    </source>
</reference>
<feature type="chain" id="PRO_5032369935" evidence="1">
    <location>
        <begin position="28"/>
        <end position="266"/>
    </location>
</feature>
<proteinExistence type="predicted"/>
<evidence type="ECO:0000256" key="1">
    <source>
        <dbReference type="SAM" id="SignalP"/>
    </source>
</evidence>
<evidence type="ECO:0000313" key="2">
    <source>
        <dbReference type="EMBL" id="MBC2596011.1"/>
    </source>
</evidence>
<accession>A0A842HLK9</accession>
<gene>
    <name evidence="2" type="ORF">H5P28_17225</name>
</gene>
<keyword evidence="3" id="KW-1185">Reference proteome</keyword>
<organism evidence="2 3">
    <name type="scientific">Ruficoccus amylovorans</name>
    <dbReference type="NCBI Taxonomy" id="1804625"/>
    <lineage>
        <taxon>Bacteria</taxon>
        <taxon>Pseudomonadati</taxon>
        <taxon>Verrucomicrobiota</taxon>
        <taxon>Opitutia</taxon>
        <taxon>Puniceicoccales</taxon>
        <taxon>Cerasicoccaceae</taxon>
        <taxon>Ruficoccus</taxon>
    </lineage>
</organism>